<name>A0AAV8TH13_9ROSI</name>
<evidence type="ECO:0000313" key="25">
    <source>
        <dbReference type="Proteomes" id="UP001159364"/>
    </source>
</evidence>
<feature type="domain" description="Protein kinase" evidence="22">
    <location>
        <begin position="512"/>
        <end position="782"/>
    </location>
</feature>
<evidence type="ECO:0000256" key="11">
    <source>
        <dbReference type="ARBA" id="ARBA00022989"/>
    </source>
</evidence>
<keyword evidence="7" id="KW-0430">Lectin</keyword>
<feature type="domain" description="Bulb-type lectin" evidence="23">
    <location>
        <begin position="24"/>
        <end position="145"/>
    </location>
</feature>
<evidence type="ECO:0000259" key="22">
    <source>
        <dbReference type="PROSITE" id="PS50011"/>
    </source>
</evidence>
<dbReference type="FunFam" id="2.90.10.10:FF:000026">
    <property type="entry name" value="Serine/threonine-protein kinase"/>
    <property type="match status" value="1"/>
</dbReference>
<evidence type="ECO:0000313" key="24">
    <source>
        <dbReference type="EMBL" id="KAJ8765314.1"/>
    </source>
</evidence>
<dbReference type="InterPro" id="IPR000858">
    <property type="entry name" value="S_locus_glycoprot_dom"/>
</dbReference>
<dbReference type="InterPro" id="IPR036426">
    <property type="entry name" value="Bulb-type_lectin_dom_sf"/>
</dbReference>
<dbReference type="InterPro" id="IPR000719">
    <property type="entry name" value="Prot_kinase_dom"/>
</dbReference>
<dbReference type="SMART" id="SM00108">
    <property type="entry name" value="B_lectin"/>
    <property type="match status" value="1"/>
</dbReference>
<keyword evidence="2 18" id="KW-0723">Serine/threonine-protein kinase</keyword>
<dbReference type="Pfam" id="PF01453">
    <property type="entry name" value="B_lectin"/>
    <property type="match status" value="1"/>
</dbReference>
<protein>
    <recommendedName>
        <fullName evidence="18">Receptor-like serine/threonine-protein kinase</fullName>
        <ecNumber evidence="18">2.7.11.1</ecNumber>
    </recommendedName>
</protein>
<dbReference type="FunFam" id="1.10.510.10:FF:000237">
    <property type="entry name" value="G-type lectin S-receptor-like serine/threonine-protein kinase"/>
    <property type="match status" value="1"/>
</dbReference>
<dbReference type="PROSITE" id="PS00107">
    <property type="entry name" value="PROTEIN_KINASE_ATP"/>
    <property type="match status" value="1"/>
</dbReference>
<dbReference type="SUPFAM" id="SSF51110">
    <property type="entry name" value="alpha-D-mannose-specific plant lectins"/>
    <property type="match status" value="1"/>
</dbReference>
<evidence type="ECO:0000256" key="13">
    <source>
        <dbReference type="ARBA" id="ARBA00023157"/>
    </source>
</evidence>
<dbReference type="FunFam" id="3.30.200.20:FF:000059">
    <property type="entry name" value="S-receptor-like serine/threonine-protein kinase"/>
    <property type="match status" value="1"/>
</dbReference>
<keyword evidence="9 18" id="KW-0418">Kinase</keyword>
<evidence type="ECO:0000256" key="2">
    <source>
        <dbReference type="ARBA" id="ARBA00022527"/>
    </source>
</evidence>
<dbReference type="PANTHER" id="PTHR47976:SF27">
    <property type="entry name" value="RECEPTOR-LIKE SERINE_THREONINE-PROTEIN KINASE"/>
    <property type="match status" value="1"/>
</dbReference>
<evidence type="ECO:0000259" key="23">
    <source>
        <dbReference type="PROSITE" id="PS50927"/>
    </source>
</evidence>
<dbReference type="InterPro" id="IPR024171">
    <property type="entry name" value="SRK-like_kinase"/>
</dbReference>
<dbReference type="SMART" id="SM00220">
    <property type="entry name" value="S_TKc"/>
    <property type="match status" value="1"/>
</dbReference>
<keyword evidence="5 20" id="KW-0812">Transmembrane</keyword>
<keyword evidence="25" id="KW-1185">Reference proteome</keyword>
<dbReference type="Proteomes" id="UP001159364">
    <property type="component" value="Linkage Group LG05"/>
</dbReference>
<evidence type="ECO:0000256" key="4">
    <source>
        <dbReference type="ARBA" id="ARBA00022679"/>
    </source>
</evidence>
<dbReference type="GO" id="GO:0005524">
    <property type="term" value="F:ATP binding"/>
    <property type="evidence" value="ECO:0007669"/>
    <property type="project" value="UniProtKB-UniRule"/>
</dbReference>
<keyword evidence="6 21" id="KW-0732">Signal</keyword>
<evidence type="ECO:0000256" key="9">
    <source>
        <dbReference type="ARBA" id="ARBA00022777"/>
    </source>
</evidence>
<gene>
    <name evidence="24" type="ORF">K2173_012011</name>
</gene>
<accession>A0AAV8TH13</accession>
<evidence type="ECO:0000256" key="18">
    <source>
        <dbReference type="PIRNR" id="PIRNR000641"/>
    </source>
</evidence>
<keyword evidence="14" id="KW-0675">Receptor</keyword>
<dbReference type="SUPFAM" id="SSF56112">
    <property type="entry name" value="Protein kinase-like (PK-like)"/>
    <property type="match status" value="1"/>
</dbReference>
<dbReference type="PROSITE" id="PS50011">
    <property type="entry name" value="PROTEIN_KINASE_DOM"/>
    <property type="match status" value="1"/>
</dbReference>
<dbReference type="Pfam" id="PF00069">
    <property type="entry name" value="Pkinase"/>
    <property type="match status" value="1"/>
</dbReference>
<dbReference type="Gene3D" id="2.90.10.30">
    <property type="match status" value="1"/>
</dbReference>
<dbReference type="Gene3D" id="2.90.10.10">
    <property type="entry name" value="Bulb-type lectin domain"/>
    <property type="match status" value="1"/>
</dbReference>
<dbReference type="EC" id="2.7.11.1" evidence="18"/>
<evidence type="ECO:0000256" key="3">
    <source>
        <dbReference type="ARBA" id="ARBA00022536"/>
    </source>
</evidence>
<comment type="caution">
    <text evidence="24">The sequence shown here is derived from an EMBL/GenBank/DDBJ whole genome shotgun (WGS) entry which is preliminary data.</text>
</comment>
<dbReference type="PANTHER" id="PTHR47976">
    <property type="entry name" value="G-TYPE LECTIN S-RECEPTOR-LIKE SERINE/THREONINE-PROTEIN KINASE SD2-5"/>
    <property type="match status" value="1"/>
</dbReference>
<dbReference type="PIRSF" id="PIRSF000641">
    <property type="entry name" value="SRK"/>
    <property type="match status" value="1"/>
</dbReference>
<evidence type="ECO:0000256" key="16">
    <source>
        <dbReference type="ARBA" id="ARBA00047899"/>
    </source>
</evidence>
<dbReference type="GO" id="GO:0004674">
    <property type="term" value="F:protein serine/threonine kinase activity"/>
    <property type="evidence" value="ECO:0007669"/>
    <property type="project" value="UniProtKB-KW"/>
</dbReference>
<keyword evidence="11 20" id="KW-1133">Transmembrane helix</keyword>
<feature type="chain" id="PRO_5043675870" description="Receptor-like serine/threonine-protein kinase" evidence="21">
    <location>
        <begin position="23"/>
        <end position="798"/>
    </location>
</feature>
<sequence length="798" mass="88595">MASMSLVLIILLSIGFITEASGVIPLGSSLYPASNSSSWLSPSGLFAFGFYQGGGGGGYAVGIWLIGAGEQNMIVVWTARRDEAIQFSGTVLSLTKDGMLLLNIDGEGEKLVADNKEAANSASMLDSGNFVLYNIHGDVIWETFRYPTDTILGGEVLSSGHELVSSLSDTNQSSGRFHLAMQTDGNLVLYPMESDNGPRDAYWGIDTCLSSGVTCNLSLDNRTGCLKLINEEGHSIRNVGNCSSMADRNKTNVIYRASLDSDGVFRLYSHWRDRNGKLKTNFLWAPLANVCQTKSACGFNSFCEIAINRSPCRCLPGFSYLGPNQTSLGCGRNYSEADCEGGKGNEFLFSITKMENLSCDDPAYFQERMTAEECSNTCLEDCYCGAATLSDGYCQKLKLPLRYVKNDSPDPSILFMKVGSKSVSEERNKTHPDNPTTPIGNKLHKNEIVKILLLTIGLMLLLFVTVIVTAFFIYKNRTLRHKRLSRAKDDDGLTKELTLQLFSYKELKRATKNFREELGKGAFGTVYKGTLYRGKKAIAVKKLDKLVEEGRREFCAEMRVIGRTHHKNLVRLLGYCAMDSKRLLVYEYMSNGSLADLLFKSNTLPDWNDRVRIALDVARGILYLHEECEAPIMHCDIKPQNILMDDHWNAKISDFGLAKLLMADQTATLTVVRGTRGYLAPEWEKNTPISVKVDVFSFGVVLLEIICCRKNMYFQTTNPDEVVLSTWAYKCYEARELEKLVLGEQVEKKSLEKMVKVALWCVQEEPVLRPAMKNVVLMLEGVTDVTSPPSTTIAASST</sequence>
<dbReference type="AlphaFoldDB" id="A0AAV8TH13"/>
<keyword evidence="15" id="KW-0325">Glycoprotein</keyword>
<dbReference type="InterPro" id="IPR017441">
    <property type="entry name" value="Protein_kinase_ATP_BS"/>
</dbReference>
<dbReference type="FunFam" id="2.90.10.30:FF:000001">
    <property type="entry name" value="Serine/threonine-protein kinase"/>
    <property type="match status" value="1"/>
</dbReference>
<evidence type="ECO:0000256" key="15">
    <source>
        <dbReference type="ARBA" id="ARBA00023180"/>
    </source>
</evidence>
<dbReference type="Gene3D" id="1.10.510.10">
    <property type="entry name" value="Transferase(Phosphotransferase) domain 1"/>
    <property type="match status" value="1"/>
</dbReference>
<evidence type="ECO:0000256" key="21">
    <source>
        <dbReference type="SAM" id="SignalP"/>
    </source>
</evidence>
<dbReference type="PROSITE" id="PS00108">
    <property type="entry name" value="PROTEIN_KINASE_ST"/>
    <property type="match status" value="1"/>
</dbReference>
<dbReference type="InterPro" id="IPR051343">
    <property type="entry name" value="G-type_lectin_kinases/EP1-like"/>
</dbReference>
<evidence type="ECO:0000256" key="12">
    <source>
        <dbReference type="ARBA" id="ARBA00023136"/>
    </source>
</evidence>
<evidence type="ECO:0000256" key="5">
    <source>
        <dbReference type="ARBA" id="ARBA00022692"/>
    </source>
</evidence>
<feature type="transmembrane region" description="Helical" evidence="20">
    <location>
        <begin position="451"/>
        <end position="474"/>
    </location>
</feature>
<keyword evidence="13" id="KW-1015">Disulfide bond</keyword>
<dbReference type="InterPro" id="IPR011009">
    <property type="entry name" value="Kinase-like_dom_sf"/>
</dbReference>
<dbReference type="GO" id="GO:0016020">
    <property type="term" value="C:membrane"/>
    <property type="evidence" value="ECO:0007669"/>
    <property type="project" value="UniProtKB-SubCell"/>
</dbReference>
<dbReference type="GO" id="GO:0048544">
    <property type="term" value="P:recognition of pollen"/>
    <property type="evidence" value="ECO:0007669"/>
    <property type="project" value="InterPro"/>
</dbReference>
<evidence type="ECO:0000256" key="17">
    <source>
        <dbReference type="ARBA" id="ARBA00048679"/>
    </source>
</evidence>
<keyword evidence="3" id="KW-0245">EGF-like domain</keyword>
<comment type="similarity">
    <text evidence="18">Belongs to the protein kinase superfamily. Ser/Thr protein kinase family.</text>
</comment>
<keyword evidence="12 20" id="KW-0472">Membrane</keyword>
<dbReference type="EMBL" id="JAIWQS010000005">
    <property type="protein sequence ID" value="KAJ8765314.1"/>
    <property type="molecule type" value="Genomic_DNA"/>
</dbReference>
<feature type="binding site" evidence="19">
    <location>
        <position position="542"/>
    </location>
    <ligand>
        <name>ATP</name>
        <dbReference type="ChEBI" id="CHEBI:30616"/>
    </ligand>
</feature>
<evidence type="ECO:0000256" key="1">
    <source>
        <dbReference type="ARBA" id="ARBA00004479"/>
    </source>
</evidence>
<dbReference type="PROSITE" id="PS50927">
    <property type="entry name" value="BULB_LECTIN"/>
    <property type="match status" value="1"/>
</dbReference>
<dbReference type="GO" id="GO:0030246">
    <property type="term" value="F:carbohydrate binding"/>
    <property type="evidence" value="ECO:0007669"/>
    <property type="project" value="UniProtKB-KW"/>
</dbReference>
<comment type="catalytic activity">
    <reaction evidence="17 18">
        <text>L-seryl-[protein] + ATP = O-phospho-L-seryl-[protein] + ADP + H(+)</text>
        <dbReference type="Rhea" id="RHEA:17989"/>
        <dbReference type="Rhea" id="RHEA-COMP:9863"/>
        <dbReference type="Rhea" id="RHEA-COMP:11604"/>
        <dbReference type="ChEBI" id="CHEBI:15378"/>
        <dbReference type="ChEBI" id="CHEBI:29999"/>
        <dbReference type="ChEBI" id="CHEBI:30616"/>
        <dbReference type="ChEBI" id="CHEBI:83421"/>
        <dbReference type="ChEBI" id="CHEBI:456216"/>
        <dbReference type="EC" id="2.7.11.1"/>
    </reaction>
</comment>
<evidence type="ECO:0000256" key="6">
    <source>
        <dbReference type="ARBA" id="ARBA00022729"/>
    </source>
</evidence>
<evidence type="ECO:0000256" key="19">
    <source>
        <dbReference type="PROSITE-ProRule" id="PRU10141"/>
    </source>
</evidence>
<dbReference type="Gene3D" id="3.30.200.20">
    <property type="entry name" value="Phosphorylase Kinase, domain 1"/>
    <property type="match status" value="1"/>
</dbReference>
<evidence type="ECO:0000256" key="14">
    <source>
        <dbReference type="ARBA" id="ARBA00023170"/>
    </source>
</evidence>
<keyword evidence="8 18" id="KW-0547">Nucleotide-binding</keyword>
<dbReference type="Pfam" id="PF00954">
    <property type="entry name" value="S_locus_glycop"/>
    <property type="match status" value="1"/>
</dbReference>
<organism evidence="24 25">
    <name type="scientific">Erythroxylum novogranatense</name>
    <dbReference type="NCBI Taxonomy" id="1862640"/>
    <lineage>
        <taxon>Eukaryota</taxon>
        <taxon>Viridiplantae</taxon>
        <taxon>Streptophyta</taxon>
        <taxon>Embryophyta</taxon>
        <taxon>Tracheophyta</taxon>
        <taxon>Spermatophyta</taxon>
        <taxon>Magnoliopsida</taxon>
        <taxon>eudicotyledons</taxon>
        <taxon>Gunneridae</taxon>
        <taxon>Pentapetalae</taxon>
        <taxon>rosids</taxon>
        <taxon>fabids</taxon>
        <taxon>Malpighiales</taxon>
        <taxon>Erythroxylaceae</taxon>
        <taxon>Erythroxylum</taxon>
    </lineage>
</organism>
<evidence type="ECO:0000256" key="7">
    <source>
        <dbReference type="ARBA" id="ARBA00022734"/>
    </source>
</evidence>
<reference evidence="24 25" key="1">
    <citation type="submission" date="2021-09" db="EMBL/GenBank/DDBJ databases">
        <title>Genomic insights and catalytic innovation underlie evolution of tropane alkaloids biosynthesis.</title>
        <authorList>
            <person name="Wang Y.-J."/>
            <person name="Tian T."/>
            <person name="Huang J.-P."/>
            <person name="Huang S.-X."/>
        </authorList>
    </citation>
    <scope>NUCLEOTIDE SEQUENCE [LARGE SCALE GENOMIC DNA]</scope>
    <source>
        <strain evidence="24">KIB-2018</strain>
        <tissue evidence="24">Leaf</tissue>
    </source>
</reference>
<comment type="catalytic activity">
    <reaction evidence="16 18">
        <text>L-threonyl-[protein] + ATP = O-phospho-L-threonyl-[protein] + ADP + H(+)</text>
        <dbReference type="Rhea" id="RHEA:46608"/>
        <dbReference type="Rhea" id="RHEA-COMP:11060"/>
        <dbReference type="Rhea" id="RHEA-COMP:11605"/>
        <dbReference type="ChEBI" id="CHEBI:15378"/>
        <dbReference type="ChEBI" id="CHEBI:30013"/>
        <dbReference type="ChEBI" id="CHEBI:30616"/>
        <dbReference type="ChEBI" id="CHEBI:61977"/>
        <dbReference type="ChEBI" id="CHEBI:456216"/>
        <dbReference type="EC" id="2.7.11.1"/>
    </reaction>
</comment>
<keyword evidence="4 18" id="KW-0808">Transferase</keyword>
<feature type="signal peptide" evidence="21">
    <location>
        <begin position="1"/>
        <end position="22"/>
    </location>
</feature>
<evidence type="ECO:0000256" key="8">
    <source>
        <dbReference type="ARBA" id="ARBA00022741"/>
    </source>
</evidence>
<dbReference type="InterPro" id="IPR001480">
    <property type="entry name" value="Bulb-type_lectin_dom"/>
</dbReference>
<proteinExistence type="inferred from homology"/>
<keyword evidence="10 18" id="KW-0067">ATP-binding</keyword>
<evidence type="ECO:0000256" key="10">
    <source>
        <dbReference type="ARBA" id="ARBA00022840"/>
    </source>
</evidence>
<comment type="subcellular location">
    <subcellularLocation>
        <location evidence="1">Membrane</location>
        <topology evidence="1">Single-pass type I membrane protein</topology>
    </subcellularLocation>
</comment>
<evidence type="ECO:0000256" key="20">
    <source>
        <dbReference type="SAM" id="Phobius"/>
    </source>
</evidence>
<dbReference type="InterPro" id="IPR008271">
    <property type="entry name" value="Ser/Thr_kinase_AS"/>
</dbReference>